<dbReference type="STRING" id="1123755.SAMN05444714_2671"/>
<dbReference type="InterPro" id="IPR050492">
    <property type="entry name" value="Bact_metal-bind_prot9"/>
</dbReference>
<dbReference type="SUPFAM" id="SSF53807">
    <property type="entry name" value="Helical backbone' metal receptor"/>
    <property type="match status" value="1"/>
</dbReference>
<dbReference type="Proteomes" id="UP000198926">
    <property type="component" value="Unassembled WGS sequence"/>
</dbReference>
<evidence type="ECO:0000256" key="3">
    <source>
        <dbReference type="ARBA" id="ARBA00022448"/>
    </source>
</evidence>
<evidence type="ECO:0000313" key="8">
    <source>
        <dbReference type="EMBL" id="SFS20907.1"/>
    </source>
</evidence>
<evidence type="ECO:0000256" key="5">
    <source>
        <dbReference type="ARBA" id="ARBA00022906"/>
    </source>
</evidence>
<evidence type="ECO:0000256" key="1">
    <source>
        <dbReference type="ARBA" id="ARBA00011028"/>
    </source>
</evidence>
<dbReference type="InterPro" id="IPR006128">
    <property type="entry name" value="Lipoprotein_PsaA-like"/>
</dbReference>
<dbReference type="Pfam" id="PF01297">
    <property type="entry name" value="ZnuA"/>
    <property type="match status" value="1"/>
</dbReference>
<keyword evidence="3 6" id="KW-0813">Transport</keyword>
<dbReference type="PANTHER" id="PTHR42953">
    <property type="entry name" value="HIGH-AFFINITY ZINC UPTAKE SYSTEM PROTEIN ZNUA-RELATED"/>
    <property type="match status" value="1"/>
</dbReference>
<evidence type="ECO:0000256" key="4">
    <source>
        <dbReference type="ARBA" id="ARBA00022729"/>
    </source>
</evidence>
<evidence type="ECO:0000256" key="7">
    <source>
        <dbReference type="SAM" id="SignalP"/>
    </source>
</evidence>
<keyword evidence="4 7" id="KW-0732">Signal</keyword>
<dbReference type="PANTHER" id="PTHR42953:SF3">
    <property type="entry name" value="HIGH-AFFINITY ZINC UPTAKE SYSTEM PROTEIN ZNUA"/>
    <property type="match status" value="1"/>
</dbReference>
<dbReference type="EMBL" id="FOZM01000003">
    <property type="protein sequence ID" value="SFS20907.1"/>
    <property type="molecule type" value="Genomic_DNA"/>
</dbReference>
<evidence type="ECO:0000313" key="9">
    <source>
        <dbReference type="Proteomes" id="UP000198926"/>
    </source>
</evidence>
<sequence>MTFAVRLLSTLVIAISATFAHAQDKPRVVTANYPLQYMAERLLDDAADVVFPVPEGVDPSFWRPSIEDISAIQSSDLILLNGAGFSTWVDRVSLPRAKTVNTSAGLEDQFIVTESITHSHGDGGEHSHEGLAAYLWLDPTLAIAQAESVAEAITARGLAVDIDVGTQLSALRTDLEALDALAETSMVNLEDTAIIATHPRYQYLARRYDLSITSLEWEAGAMPTEADWTALADLVAQTGAQVLFWEAAPPAEAMDTAADMGLENVVFPTLAHAEGGRDFLESYSEAISAIAGLQLR</sequence>
<evidence type="ECO:0000256" key="2">
    <source>
        <dbReference type="ARBA" id="ARBA00015915"/>
    </source>
</evidence>
<dbReference type="InterPro" id="IPR006127">
    <property type="entry name" value="ZnuA-like"/>
</dbReference>
<dbReference type="AlphaFoldDB" id="A0A1I6MZ37"/>
<dbReference type="GO" id="GO:0046872">
    <property type="term" value="F:metal ion binding"/>
    <property type="evidence" value="ECO:0007669"/>
    <property type="project" value="InterPro"/>
</dbReference>
<feature type="signal peptide" evidence="7">
    <location>
        <begin position="1"/>
        <end position="22"/>
    </location>
</feature>
<keyword evidence="5" id="KW-0862">Zinc</keyword>
<comment type="similarity">
    <text evidence="1 6">Belongs to the bacterial solute-binding protein 9 family.</text>
</comment>
<dbReference type="Gene3D" id="3.40.50.1980">
    <property type="entry name" value="Nitrogenase molybdenum iron protein domain"/>
    <property type="match status" value="2"/>
</dbReference>
<dbReference type="GO" id="GO:0006829">
    <property type="term" value="P:zinc ion transport"/>
    <property type="evidence" value="ECO:0007669"/>
    <property type="project" value="UniProtKB-KW"/>
</dbReference>
<protein>
    <recommendedName>
        <fullName evidence="2">High-affinity zinc uptake system protein ZnuA</fullName>
    </recommendedName>
</protein>
<dbReference type="GO" id="GO:0007155">
    <property type="term" value="P:cell adhesion"/>
    <property type="evidence" value="ECO:0007669"/>
    <property type="project" value="InterPro"/>
</dbReference>
<accession>A0A1I6MZ37</accession>
<keyword evidence="5" id="KW-0864">Zinc transport</keyword>
<dbReference type="PRINTS" id="PR00690">
    <property type="entry name" value="ADHESNFAMILY"/>
</dbReference>
<name>A0A1I6MZ37_9RHOB</name>
<evidence type="ECO:0000256" key="6">
    <source>
        <dbReference type="RuleBase" id="RU003512"/>
    </source>
</evidence>
<gene>
    <name evidence="8" type="ORF">SAMN05444714_2671</name>
</gene>
<proteinExistence type="inferred from homology"/>
<keyword evidence="9" id="KW-1185">Reference proteome</keyword>
<feature type="chain" id="PRO_5011625032" description="High-affinity zinc uptake system protein ZnuA" evidence="7">
    <location>
        <begin position="23"/>
        <end position="296"/>
    </location>
</feature>
<dbReference type="OrthoDB" id="9793396at2"/>
<organism evidence="8 9">
    <name type="scientific">Yoonia litorea</name>
    <dbReference type="NCBI Taxonomy" id="1123755"/>
    <lineage>
        <taxon>Bacteria</taxon>
        <taxon>Pseudomonadati</taxon>
        <taxon>Pseudomonadota</taxon>
        <taxon>Alphaproteobacteria</taxon>
        <taxon>Rhodobacterales</taxon>
        <taxon>Paracoccaceae</taxon>
        <taxon>Yoonia</taxon>
    </lineage>
</organism>
<reference evidence="8 9" key="1">
    <citation type="submission" date="2016-10" db="EMBL/GenBank/DDBJ databases">
        <authorList>
            <person name="de Groot N.N."/>
        </authorList>
    </citation>
    <scope>NUCLEOTIDE SEQUENCE [LARGE SCALE GENOMIC DNA]</scope>
    <source>
        <strain evidence="8 9">DSM 29433</strain>
    </source>
</reference>
<keyword evidence="5" id="KW-0406">Ion transport</keyword>